<dbReference type="InterPro" id="IPR043129">
    <property type="entry name" value="ATPase_NBD"/>
</dbReference>
<dbReference type="InterPro" id="IPR038152">
    <property type="entry name" value="Carbam_trans_C_sf"/>
</dbReference>
<accession>A0A932MM09</accession>
<dbReference type="InterPro" id="IPR031730">
    <property type="entry name" value="Carbam_trans_C"/>
</dbReference>
<gene>
    <name evidence="4" type="ORF">HYZ11_00445</name>
</gene>
<dbReference type="Pfam" id="PF02543">
    <property type="entry name" value="Carbam_trans_N"/>
    <property type="match status" value="1"/>
</dbReference>
<dbReference type="SUPFAM" id="SSF53067">
    <property type="entry name" value="Actin-like ATPase domain"/>
    <property type="match status" value="1"/>
</dbReference>
<feature type="domain" description="Carbamoyltransferase C-terminal" evidence="3">
    <location>
        <begin position="431"/>
        <end position="600"/>
    </location>
</feature>
<dbReference type="PANTHER" id="PTHR34847:SF1">
    <property type="entry name" value="NODULATION PROTEIN U"/>
    <property type="match status" value="1"/>
</dbReference>
<dbReference type="AlphaFoldDB" id="A0A932MM09"/>
<evidence type="ECO:0000259" key="2">
    <source>
        <dbReference type="Pfam" id="PF02543"/>
    </source>
</evidence>
<protein>
    <recommendedName>
        <fullName evidence="6">Carbamoyltransferase</fullName>
    </recommendedName>
</protein>
<evidence type="ECO:0000256" key="1">
    <source>
        <dbReference type="ARBA" id="ARBA00006129"/>
    </source>
</evidence>
<dbReference type="PANTHER" id="PTHR34847">
    <property type="entry name" value="NODULATION PROTEIN U"/>
    <property type="match status" value="1"/>
</dbReference>
<dbReference type="GO" id="GO:0003824">
    <property type="term" value="F:catalytic activity"/>
    <property type="evidence" value="ECO:0007669"/>
    <property type="project" value="InterPro"/>
</dbReference>
<dbReference type="CDD" id="cd24098">
    <property type="entry name" value="ASKHA_NBD_TobZ_N"/>
    <property type="match status" value="1"/>
</dbReference>
<dbReference type="Pfam" id="PF16861">
    <property type="entry name" value="Carbam_trans_C"/>
    <property type="match status" value="1"/>
</dbReference>
<dbReference type="Gene3D" id="3.90.870.20">
    <property type="entry name" value="Carbamoyltransferase, C-terminal domain"/>
    <property type="match status" value="1"/>
</dbReference>
<evidence type="ECO:0000313" key="5">
    <source>
        <dbReference type="Proteomes" id="UP000782312"/>
    </source>
</evidence>
<organism evidence="4 5">
    <name type="scientific">Tectimicrobiota bacterium</name>
    <dbReference type="NCBI Taxonomy" id="2528274"/>
    <lineage>
        <taxon>Bacteria</taxon>
        <taxon>Pseudomonadati</taxon>
        <taxon>Nitrospinota/Tectimicrobiota group</taxon>
        <taxon>Candidatus Tectimicrobiota</taxon>
    </lineage>
</organism>
<sequence length="601" mass="66540">MRILGINGFGENPAACLLQDGKLVAFGEEERFTRLKGSEGIFPAKAAAYCLSSAKLGLRDIDRIAFGWDTSKYPWAMARNFGRNYLRYRGRERQTYHKGKDPSSFITALETLFQFHPTAVRSRIQEGLRAAGLAGDVPPVDFVPHHLAHAYSTYFCSRFDRAGILTIDGSGEDVCTQLAMGEGNEIRVLESYPIPHSLGWFYAAITQYLGFIPYRDEGKLMGLAALGEERKGKNKWVEPLSRVLKIGKGYYEVDPIYTKFGGHYYGSRFTDALVDLLTRVDPHAVPISYGEKATVNGRVESKYLLEGYVDIAWAAQELLERAALVLAKKLVQEHGAENICVAGGVGLNCKMNGEIIRQSGCKNIFVQPASSDSGTALGAAMYVAKQFGEKIRQPLRHVHFGPAFSNDDIYSLLRNSKLRFDKLDDPAGEAARLLEEGNIIAWFQGRMEFGPRALGGRSILASPVFPNIKDKVNAQVKYREAWRPFCPSLASERKEDYLDGPNEASFMIVAYPIKPSVAGAVPSIVHVDGTVRPQTVEHEVNPIFYSLLENLGKRTGHPVVLNTSFNVRSEPIICTPSEALRCFYSSGLDALVMGDFILKKA</sequence>
<proteinExistence type="inferred from homology"/>
<feature type="domain" description="Carbamoyltransferase" evidence="2">
    <location>
        <begin position="2"/>
        <end position="381"/>
    </location>
</feature>
<dbReference type="Gene3D" id="3.30.420.40">
    <property type="match status" value="2"/>
</dbReference>
<dbReference type="EMBL" id="JACPUR010000001">
    <property type="protein sequence ID" value="MBI3126057.1"/>
    <property type="molecule type" value="Genomic_DNA"/>
</dbReference>
<reference evidence="4" key="1">
    <citation type="submission" date="2020-07" db="EMBL/GenBank/DDBJ databases">
        <title>Huge and variable diversity of episymbiotic CPR bacteria and DPANN archaea in groundwater ecosystems.</title>
        <authorList>
            <person name="He C.Y."/>
            <person name="Keren R."/>
            <person name="Whittaker M."/>
            <person name="Farag I.F."/>
            <person name="Doudna J."/>
            <person name="Cate J.H.D."/>
            <person name="Banfield J.F."/>
        </authorList>
    </citation>
    <scope>NUCLEOTIDE SEQUENCE</scope>
    <source>
        <strain evidence="4">NC_groundwater_763_Ag_S-0.2um_68_21</strain>
    </source>
</reference>
<dbReference type="InterPro" id="IPR003696">
    <property type="entry name" value="Carbtransf_dom"/>
</dbReference>
<name>A0A932MM09_UNCTE</name>
<evidence type="ECO:0008006" key="6">
    <source>
        <dbReference type="Google" id="ProtNLM"/>
    </source>
</evidence>
<evidence type="ECO:0000259" key="3">
    <source>
        <dbReference type="Pfam" id="PF16861"/>
    </source>
</evidence>
<comment type="similarity">
    <text evidence="1">Belongs to the NodU/CmcH family.</text>
</comment>
<evidence type="ECO:0000313" key="4">
    <source>
        <dbReference type="EMBL" id="MBI3126057.1"/>
    </source>
</evidence>
<dbReference type="InterPro" id="IPR051338">
    <property type="entry name" value="NodU/CmcH_Carbamoyltrnsfr"/>
</dbReference>
<dbReference type="Proteomes" id="UP000782312">
    <property type="component" value="Unassembled WGS sequence"/>
</dbReference>
<comment type="caution">
    <text evidence="4">The sequence shown here is derived from an EMBL/GenBank/DDBJ whole genome shotgun (WGS) entry which is preliminary data.</text>
</comment>